<dbReference type="InterPro" id="IPR001387">
    <property type="entry name" value="Cro/C1-type_HTH"/>
</dbReference>
<dbReference type="CDD" id="cd00093">
    <property type="entry name" value="HTH_XRE"/>
    <property type="match status" value="1"/>
</dbReference>
<accession>A0ABR7N2D0</accession>
<sequence length="108" mass="12025">MPKKSVVLLPETEEILEQMGTQIKYARLRRRLSTELVAERAGISRATLCSIEKGASSVAIGCYAAVLHALNYMDKDLLLVAKDDELGRKLQDLNLPIRKRASKRSDGK</sequence>
<dbReference type="PROSITE" id="PS50943">
    <property type="entry name" value="HTH_CROC1"/>
    <property type="match status" value="1"/>
</dbReference>
<dbReference type="Gene3D" id="1.10.260.40">
    <property type="entry name" value="lambda repressor-like DNA-binding domains"/>
    <property type="match status" value="1"/>
</dbReference>
<dbReference type="RefSeq" id="WP_118678234.1">
    <property type="nucleotide sequence ID" value="NZ_JACRSX010000012.1"/>
</dbReference>
<name>A0ABR7N2D0_9FIRM</name>
<proteinExistence type="predicted"/>
<evidence type="ECO:0000313" key="2">
    <source>
        <dbReference type="EMBL" id="MBC8562783.1"/>
    </source>
</evidence>
<dbReference type="SUPFAM" id="SSF47413">
    <property type="entry name" value="lambda repressor-like DNA-binding domains"/>
    <property type="match status" value="1"/>
</dbReference>
<reference evidence="2 3" key="1">
    <citation type="submission" date="2020-08" db="EMBL/GenBank/DDBJ databases">
        <title>Genome public.</title>
        <authorList>
            <person name="Liu C."/>
            <person name="Sun Q."/>
        </authorList>
    </citation>
    <scope>NUCLEOTIDE SEQUENCE [LARGE SCALE GENOMIC DNA]</scope>
    <source>
        <strain evidence="2 3">NSJ-37</strain>
    </source>
</reference>
<evidence type="ECO:0000259" key="1">
    <source>
        <dbReference type="PROSITE" id="PS50943"/>
    </source>
</evidence>
<organism evidence="2 3">
    <name type="scientific">Jutongia huaianensis</name>
    <dbReference type="NCBI Taxonomy" id="2763668"/>
    <lineage>
        <taxon>Bacteria</taxon>
        <taxon>Bacillati</taxon>
        <taxon>Bacillota</taxon>
        <taxon>Clostridia</taxon>
        <taxon>Lachnospirales</taxon>
        <taxon>Lachnospiraceae</taxon>
        <taxon>Jutongia</taxon>
    </lineage>
</organism>
<dbReference type="Pfam" id="PF13560">
    <property type="entry name" value="HTH_31"/>
    <property type="match status" value="1"/>
</dbReference>
<gene>
    <name evidence="2" type="ORF">H8704_09120</name>
</gene>
<protein>
    <submittedName>
        <fullName evidence="2">Helix-turn-helix domain-containing protein</fullName>
    </submittedName>
</protein>
<keyword evidence="3" id="KW-1185">Reference proteome</keyword>
<feature type="domain" description="HTH cro/C1-type" evidence="1">
    <location>
        <begin position="23"/>
        <end position="54"/>
    </location>
</feature>
<dbReference type="Proteomes" id="UP000606193">
    <property type="component" value="Unassembled WGS sequence"/>
</dbReference>
<dbReference type="EMBL" id="JACRSX010000012">
    <property type="protein sequence ID" value="MBC8562783.1"/>
    <property type="molecule type" value="Genomic_DNA"/>
</dbReference>
<evidence type="ECO:0000313" key="3">
    <source>
        <dbReference type="Proteomes" id="UP000606193"/>
    </source>
</evidence>
<dbReference type="InterPro" id="IPR010982">
    <property type="entry name" value="Lambda_DNA-bd_dom_sf"/>
</dbReference>
<comment type="caution">
    <text evidence="2">The sequence shown here is derived from an EMBL/GenBank/DDBJ whole genome shotgun (WGS) entry which is preliminary data.</text>
</comment>